<feature type="compositionally biased region" description="Polar residues" evidence="1">
    <location>
        <begin position="73"/>
        <end position="82"/>
    </location>
</feature>
<proteinExistence type="predicted"/>
<evidence type="ECO:0000256" key="1">
    <source>
        <dbReference type="SAM" id="MobiDB-lite"/>
    </source>
</evidence>
<dbReference type="Proteomes" id="UP000481861">
    <property type="component" value="Unassembled WGS sequence"/>
</dbReference>
<name>A0A7C8INC1_9PLEO</name>
<accession>A0A7C8INC1</accession>
<dbReference type="OrthoDB" id="5419162at2759"/>
<organism evidence="2 3">
    <name type="scientific">Massariosphaeria phaeospora</name>
    <dbReference type="NCBI Taxonomy" id="100035"/>
    <lineage>
        <taxon>Eukaryota</taxon>
        <taxon>Fungi</taxon>
        <taxon>Dikarya</taxon>
        <taxon>Ascomycota</taxon>
        <taxon>Pezizomycotina</taxon>
        <taxon>Dothideomycetes</taxon>
        <taxon>Pleosporomycetidae</taxon>
        <taxon>Pleosporales</taxon>
        <taxon>Pleosporales incertae sedis</taxon>
        <taxon>Massariosphaeria</taxon>
    </lineage>
</organism>
<protein>
    <submittedName>
        <fullName evidence="2">Uncharacterized protein</fullName>
    </submittedName>
</protein>
<dbReference type="EMBL" id="JAADJZ010000003">
    <property type="protein sequence ID" value="KAF2876527.1"/>
    <property type="molecule type" value="Genomic_DNA"/>
</dbReference>
<reference evidence="2 3" key="1">
    <citation type="submission" date="2020-01" db="EMBL/GenBank/DDBJ databases">
        <authorList>
            <consortium name="DOE Joint Genome Institute"/>
            <person name="Haridas S."/>
            <person name="Albert R."/>
            <person name="Binder M."/>
            <person name="Bloem J."/>
            <person name="Labutti K."/>
            <person name="Salamov A."/>
            <person name="Andreopoulos B."/>
            <person name="Baker S.E."/>
            <person name="Barry K."/>
            <person name="Bills G."/>
            <person name="Bluhm B.H."/>
            <person name="Cannon C."/>
            <person name="Castanera R."/>
            <person name="Culley D.E."/>
            <person name="Daum C."/>
            <person name="Ezra D."/>
            <person name="Gonzalez J.B."/>
            <person name="Henrissat B."/>
            <person name="Kuo A."/>
            <person name="Liang C."/>
            <person name="Lipzen A."/>
            <person name="Lutzoni F."/>
            <person name="Magnuson J."/>
            <person name="Mondo S."/>
            <person name="Nolan M."/>
            <person name="Ohm R."/>
            <person name="Pangilinan J."/>
            <person name="Park H.-J.H."/>
            <person name="Ramirez L."/>
            <person name="Alfaro M."/>
            <person name="Sun H."/>
            <person name="Tritt A."/>
            <person name="Yoshinaga Y."/>
            <person name="Zwiers L.-H.L."/>
            <person name="Turgeon B.G."/>
            <person name="Goodwin S.B."/>
            <person name="Spatafora J.W."/>
            <person name="Crous P.W."/>
            <person name="Grigoriev I.V."/>
        </authorList>
    </citation>
    <scope>NUCLEOTIDE SEQUENCE [LARGE SCALE GENOMIC DNA]</scope>
    <source>
        <strain evidence="2 3">CBS 611.86</strain>
    </source>
</reference>
<dbReference type="AlphaFoldDB" id="A0A7C8INC1"/>
<gene>
    <name evidence="2" type="ORF">BDV95DRAFT_477832</name>
</gene>
<sequence>DEDQDDMAAQMGFSAFGSTKKRKYGQTTVDSPRSKTDGSGANTTQLGARPKAAPAEDMQECRHPPINIGDEASTLQTHSLSSAPKDKQLQSAATGLSAFLARGQALPHKHPDAQQHANSPVGEGQAVMVSFGGPPISRAKLSALKMGVLNEDGDSAYFLPSFVQDPWEK</sequence>
<feature type="region of interest" description="Disordered" evidence="1">
    <location>
        <begin position="1"/>
        <end position="91"/>
    </location>
</feature>
<feature type="non-terminal residue" evidence="2">
    <location>
        <position position="1"/>
    </location>
</feature>
<keyword evidence="3" id="KW-1185">Reference proteome</keyword>
<evidence type="ECO:0000313" key="3">
    <source>
        <dbReference type="Proteomes" id="UP000481861"/>
    </source>
</evidence>
<feature type="non-terminal residue" evidence="2">
    <location>
        <position position="169"/>
    </location>
</feature>
<comment type="caution">
    <text evidence="2">The sequence shown here is derived from an EMBL/GenBank/DDBJ whole genome shotgun (WGS) entry which is preliminary data.</text>
</comment>
<feature type="compositionally biased region" description="Polar residues" evidence="1">
    <location>
        <begin position="25"/>
        <end position="46"/>
    </location>
</feature>
<evidence type="ECO:0000313" key="2">
    <source>
        <dbReference type="EMBL" id="KAF2876527.1"/>
    </source>
</evidence>